<evidence type="ECO:0000313" key="2">
    <source>
        <dbReference type="EMBL" id="EHY89180.1"/>
    </source>
</evidence>
<keyword evidence="1" id="KW-0732">Signal</keyword>
<gene>
    <name evidence="2" type="ORF">SacazDRAFT_02270</name>
</gene>
<organism evidence="2 3">
    <name type="scientific">Saccharomonospora azurea NA-128</name>
    <dbReference type="NCBI Taxonomy" id="882081"/>
    <lineage>
        <taxon>Bacteria</taxon>
        <taxon>Bacillati</taxon>
        <taxon>Actinomycetota</taxon>
        <taxon>Actinomycetes</taxon>
        <taxon>Pseudonocardiales</taxon>
        <taxon>Pseudonocardiaceae</taxon>
        <taxon>Saccharomonospora</taxon>
    </lineage>
</organism>
<dbReference type="Proteomes" id="UP000004705">
    <property type="component" value="Chromosome"/>
</dbReference>
<dbReference type="PROSITE" id="PS51257">
    <property type="entry name" value="PROKAR_LIPOPROTEIN"/>
    <property type="match status" value="1"/>
</dbReference>
<dbReference type="RefSeq" id="WP_005441575.1">
    <property type="nucleotide sequence ID" value="NZ_CM001466.1"/>
</dbReference>
<evidence type="ECO:0008006" key="4">
    <source>
        <dbReference type="Google" id="ProtNLM"/>
    </source>
</evidence>
<protein>
    <recommendedName>
        <fullName evidence="4">Lipoprotein</fullName>
    </recommendedName>
</protein>
<dbReference type="OrthoDB" id="3555118at2"/>
<dbReference type="HOGENOM" id="CLU_1244583_0_0_11"/>
<sequence length="222" mass="24492">MLQQRKGRTALASGLAAALLVLTACASPGTAPAPPVDETRTVTLQPFTPEGELTPGLRVVQEVSGRCVPSVLSPDNDHARRCFATETSVAMDPCYVPDPELGRRLVDHEELRELGIFTVAVCLATPEQTDLTRIYVAEDTGVYSAPTNSVDPHWALELADGTRCVKVFGVKEVRENLHLSYSCDDGGYLYGIPDEELRVWMIHYREKDSDELVYTEVRTAWK</sequence>
<dbReference type="EMBL" id="CM001466">
    <property type="protein sequence ID" value="EHY89180.1"/>
    <property type="molecule type" value="Genomic_DNA"/>
</dbReference>
<name>H8G4S7_9PSEU</name>
<evidence type="ECO:0000313" key="3">
    <source>
        <dbReference type="Proteomes" id="UP000004705"/>
    </source>
</evidence>
<dbReference type="AlphaFoldDB" id="H8G4S7"/>
<feature type="signal peptide" evidence="1">
    <location>
        <begin position="1"/>
        <end position="26"/>
    </location>
</feature>
<keyword evidence="3" id="KW-1185">Reference proteome</keyword>
<feature type="chain" id="PRO_5038980787" description="Lipoprotein" evidence="1">
    <location>
        <begin position="27"/>
        <end position="222"/>
    </location>
</feature>
<proteinExistence type="predicted"/>
<accession>H8G4S7</accession>
<evidence type="ECO:0000256" key="1">
    <source>
        <dbReference type="SAM" id="SignalP"/>
    </source>
</evidence>
<reference evidence="2 3" key="1">
    <citation type="journal article" date="2012" name="Stand. Genomic Sci.">
        <title>Genome sequence of the soil bacterium Saccharomonospora azurea type strain (NA-128(T)).</title>
        <authorList>
            <person name="Klenk H.P."/>
            <person name="Held B."/>
            <person name="Lucas S."/>
            <person name="Lapidus A."/>
            <person name="Copeland A."/>
            <person name="Hammon N."/>
            <person name="Pitluck S."/>
            <person name="Goodwin L.A."/>
            <person name="Han C."/>
            <person name="Tapia R."/>
            <person name="Brambilla E.M."/>
            <person name="Potter G."/>
            <person name="Land M."/>
            <person name="Ivanova N."/>
            <person name="Rohde M."/>
            <person name="Goker M."/>
            <person name="Detter J.C."/>
            <person name="Kyrpides N.C."/>
            <person name="Woyke T."/>
        </authorList>
    </citation>
    <scope>NUCLEOTIDE SEQUENCE [LARGE SCALE GENOMIC DNA]</scope>
    <source>
        <strain evidence="2 3">NA-128</strain>
    </source>
</reference>